<proteinExistence type="predicted"/>
<keyword evidence="3" id="KW-1185">Reference proteome</keyword>
<gene>
    <name evidence="2" type="ORF">H2201_006213</name>
</gene>
<feature type="compositionally biased region" description="Low complexity" evidence="1">
    <location>
        <begin position="414"/>
        <end position="423"/>
    </location>
</feature>
<evidence type="ECO:0000313" key="3">
    <source>
        <dbReference type="Proteomes" id="UP001172684"/>
    </source>
</evidence>
<protein>
    <submittedName>
        <fullName evidence="2">Uncharacterized protein</fullName>
    </submittedName>
</protein>
<name>A0ABQ9NMH3_9PEZI</name>
<sequence length="429" mass="46062">MVPLPPDAAYLLTHTKRSAYPENGVVDIVPAPTGVWSAIIESHSPDIAALDRPSSMSASRPANLPTESPTTEAAPKRRRPRKLNREPVSRRPESAGGVALPPTSPSPPPPPPPKESPVPLPTTPTPRRQPRKLNRPAATPQSSPPSGPEPTQSQQQSNGGVPVDNELEALKNRVKELEAQVQELYARPVVPKPPRKRGQGRKKQEASELQRLQEELEAARKELEAVKLVGHGTPKGTPKPKADEPASAQGESQQPGAVTEAQEDEESDDDAETILRSSPPALSPHSDREVTLSGSYSVRLPPSLSMKDVRAIQNGVTSAGNIARSLAAEYNAWQATQSADRGSWSQWFGSCSASIARIANEVQGEAFVEWRAREQSEEQTIEAIPPSNTSRTSVGTRSIAADSALRRPAVKARTSTSTTVSSVPEELLK</sequence>
<feature type="region of interest" description="Disordered" evidence="1">
    <location>
        <begin position="49"/>
        <end position="294"/>
    </location>
</feature>
<feature type="compositionally biased region" description="Basic and acidic residues" evidence="1">
    <location>
        <begin position="202"/>
        <end position="225"/>
    </location>
</feature>
<dbReference type="EMBL" id="JAPDRL010000052">
    <property type="protein sequence ID" value="KAJ9662105.1"/>
    <property type="molecule type" value="Genomic_DNA"/>
</dbReference>
<feature type="region of interest" description="Disordered" evidence="1">
    <location>
        <begin position="377"/>
        <end position="429"/>
    </location>
</feature>
<feature type="compositionally biased region" description="Polar residues" evidence="1">
    <location>
        <begin position="386"/>
        <end position="396"/>
    </location>
</feature>
<accession>A0ABQ9NMH3</accession>
<reference evidence="2" key="1">
    <citation type="submission" date="2022-10" db="EMBL/GenBank/DDBJ databases">
        <title>Culturing micro-colonial fungi from biological soil crusts in the Mojave desert and describing Neophaeococcomyces mojavensis, and introducing the new genera and species Taxawa tesnikishii.</title>
        <authorList>
            <person name="Kurbessoian T."/>
            <person name="Stajich J.E."/>
        </authorList>
    </citation>
    <scope>NUCLEOTIDE SEQUENCE</scope>
    <source>
        <strain evidence="2">TK_1</strain>
    </source>
</reference>
<comment type="caution">
    <text evidence="2">The sequence shown here is derived from an EMBL/GenBank/DDBJ whole genome shotgun (WGS) entry which is preliminary data.</text>
</comment>
<evidence type="ECO:0000256" key="1">
    <source>
        <dbReference type="SAM" id="MobiDB-lite"/>
    </source>
</evidence>
<feature type="compositionally biased region" description="Polar residues" evidence="1">
    <location>
        <begin position="54"/>
        <end position="71"/>
    </location>
</feature>
<feature type="compositionally biased region" description="Basic and acidic residues" evidence="1">
    <location>
        <begin position="168"/>
        <end position="178"/>
    </location>
</feature>
<evidence type="ECO:0000313" key="2">
    <source>
        <dbReference type="EMBL" id="KAJ9662105.1"/>
    </source>
</evidence>
<feature type="compositionally biased region" description="Acidic residues" evidence="1">
    <location>
        <begin position="261"/>
        <end position="272"/>
    </location>
</feature>
<organism evidence="2 3">
    <name type="scientific">Coniosporium apollinis</name>
    <dbReference type="NCBI Taxonomy" id="61459"/>
    <lineage>
        <taxon>Eukaryota</taxon>
        <taxon>Fungi</taxon>
        <taxon>Dikarya</taxon>
        <taxon>Ascomycota</taxon>
        <taxon>Pezizomycotina</taxon>
        <taxon>Dothideomycetes</taxon>
        <taxon>Dothideomycetes incertae sedis</taxon>
        <taxon>Coniosporium</taxon>
    </lineage>
</organism>
<feature type="compositionally biased region" description="Polar residues" evidence="1">
    <location>
        <begin position="149"/>
        <end position="159"/>
    </location>
</feature>
<dbReference type="Proteomes" id="UP001172684">
    <property type="component" value="Unassembled WGS sequence"/>
</dbReference>
<feature type="compositionally biased region" description="Pro residues" evidence="1">
    <location>
        <begin position="102"/>
        <end position="124"/>
    </location>
</feature>
<feature type="compositionally biased region" description="Basic and acidic residues" evidence="1">
    <location>
        <begin position="83"/>
        <end position="93"/>
    </location>
</feature>